<dbReference type="KEGG" id="pary:A4V02_11695"/>
<sequence length="109" mass="12340">MDNKQKPQNEIKIELTPEVAHGHYSNLAMIAHSPNEFVMDFINMIPNPPQARVQSRIIMTPENAKNLFFALRDNIERFENTFGVIEQRRPVNGGAPADGNNNIPNPFKA</sequence>
<dbReference type="Proteomes" id="UP000306630">
    <property type="component" value="Unassembled WGS sequence"/>
</dbReference>
<reference evidence="4" key="1">
    <citation type="submission" date="2016-04" db="EMBL/GenBank/DDBJ databases">
        <title>Complete Genome Sequences of Twelve Strains of a Stable Defined Moderately Diverse Mouse Microbiota 2 (sDMDMm2).</title>
        <authorList>
            <person name="Uchimura Y."/>
            <person name="Wyss M."/>
            <person name="Brugiroux S."/>
            <person name="Limenitakis J.P."/>
            <person name="Stecher B."/>
            <person name="McCoy K.D."/>
            <person name="Macpherson A.J."/>
        </authorList>
    </citation>
    <scope>NUCLEOTIDE SEQUENCE [LARGE SCALE GENOMIC DNA]</scope>
    <source>
        <strain evidence="4">YL27</strain>
    </source>
</reference>
<evidence type="ECO:0000313" key="5">
    <source>
        <dbReference type="Proteomes" id="UP000306630"/>
    </source>
</evidence>
<keyword evidence="4" id="KW-1185">Reference proteome</keyword>
<gene>
    <name evidence="2" type="ORF">A4V02_11695</name>
    <name evidence="3" type="ORF">E5333_03505</name>
</gene>
<evidence type="ECO:0000313" key="4">
    <source>
        <dbReference type="Proteomes" id="UP000186351"/>
    </source>
</evidence>
<dbReference type="STRING" id="1796646.A4V02_11695"/>
<feature type="region of interest" description="Disordered" evidence="1">
    <location>
        <begin position="89"/>
        <end position="109"/>
    </location>
</feature>
<dbReference type="EMBL" id="SRYD01000010">
    <property type="protein sequence ID" value="TGY75585.1"/>
    <property type="molecule type" value="Genomic_DNA"/>
</dbReference>
<protein>
    <submittedName>
        <fullName evidence="3">DUF3467 domain-containing protein</fullName>
    </submittedName>
</protein>
<dbReference type="Pfam" id="PF11950">
    <property type="entry name" value="DUF3467"/>
    <property type="match status" value="1"/>
</dbReference>
<dbReference type="Proteomes" id="UP000186351">
    <property type="component" value="Chromosome"/>
</dbReference>
<dbReference type="InterPro" id="IPR021857">
    <property type="entry name" value="DUF3467"/>
</dbReference>
<name>A0A1B1SBV6_9BACT</name>
<reference evidence="3 5" key="3">
    <citation type="submission" date="2019-04" db="EMBL/GenBank/DDBJ databases">
        <title>Microbes associate with the intestines of laboratory mice.</title>
        <authorList>
            <person name="Navarre W."/>
            <person name="Wong E."/>
            <person name="Huang K."/>
            <person name="Tropini C."/>
            <person name="Ng K."/>
            <person name="Yu B."/>
        </authorList>
    </citation>
    <scope>NUCLEOTIDE SEQUENCE [LARGE SCALE GENOMIC DNA]</scope>
    <source>
        <strain evidence="3 5">NM06_A21</strain>
    </source>
</reference>
<dbReference type="RefSeq" id="WP_068961595.1">
    <property type="nucleotide sequence ID" value="NZ_CAJTAP010000007.1"/>
</dbReference>
<accession>A0A1B1SBV6</accession>
<reference evidence="2" key="2">
    <citation type="submission" date="2017-04" db="EMBL/GenBank/DDBJ databases">
        <title>Complete Genome Sequences of Twelve Strains of a Stable Defined Moderately Diverse Mouse Microbiota 2 (sDMDMm2).</title>
        <authorList>
            <person name="Uchimura Y."/>
            <person name="Wyss M."/>
            <person name="Brugiroux S."/>
            <person name="Limenitakis J.P."/>
            <person name="Stecher B."/>
            <person name="McCoy K.D."/>
            <person name="Macpherson A.J."/>
        </authorList>
    </citation>
    <scope>NUCLEOTIDE SEQUENCE</scope>
    <source>
        <strain evidence="2">YL27</strain>
    </source>
</reference>
<evidence type="ECO:0000256" key="1">
    <source>
        <dbReference type="SAM" id="MobiDB-lite"/>
    </source>
</evidence>
<accession>A0A1Z2XGQ0</accession>
<dbReference type="GeneID" id="65537535"/>
<dbReference type="EMBL" id="CP015402">
    <property type="protein sequence ID" value="ANU64313.1"/>
    <property type="molecule type" value="Genomic_DNA"/>
</dbReference>
<evidence type="ECO:0000313" key="3">
    <source>
        <dbReference type="EMBL" id="TGY75585.1"/>
    </source>
</evidence>
<proteinExistence type="predicted"/>
<dbReference type="OrthoDB" id="9813817at2"/>
<feature type="compositionally biased region" description="Polar residues" evidence="1">
    <location>
        <begin position="99"/>
        <end position="109"/>
    </location>
</feature>
<evidence type="ECO:0000313" key="2">
    <source>
        <dbReference type="EMBL" id="ANU64313.1"/>
    </source>
</evidence>
<dbReference type="AlphaFoldDB" id="A0A1B1SBV6"/>
<organism evidence="2 4">
    <name type="scientific">Muribaculum intestinale</name>
    <dbReference type="NCBI Taxonomy" id="1796646"/>
    <lineage>
        <taxon>Bacteria</taxon>
        <taxon>Pseudomonadati</taxon>
        <taxon>Bacteroidota</taxon>
        <taxon>Bacteroidia</taxon>
        <taxon>Bacteroidales</taxon>
        <taxon>Muribaculaceae</taxon>
        <taxon>Muribaculum</taxon>
    </lineage>
</organism>